<evidence type="ECO:0000313" key="3">
    <source>
        <dbReference type="Proteomes" id="UP000008854"/>
    </source>
</evidence>
<dbReference type="InParanoid" id="A0A5K4FE33"/>
<feature type="coiled-coil region" evidence="1">
    <location>
        <begin position="388"/>
        <end position="415"/>
    </location>
</feature>
<dbReference type="AlphaFoldDB" id="A0A5K4FE33"/>
<evidence type="ECO:0000313" key="4">
    <source>
        <dbReference type="WBParaSite" id="Smp_340620.1"/>
    </source>
</evidence>
<feature type="region of interest" description="Disordered" evidence="2">
    <location>
        <begin position="116"/>
        <end position="170"/>
    </location>
</feature>
<name>A0A5K4FE33_SCHMA</name>
<dbReference type="WBParaSite" id="Smp_340620.1">
    <property type="protein sequence ID" value="Smp_340620.1"/>
    <property type="gene ID" value="Smp_340620"/>
</dbReference>
<proteinExistence type="predicted"/>
<sequence length="437" mass="50535">MISSGFFSISHKMTNGTLEKSLKQPIINIENHENKTDIGINDEIGRWTKLLNHNVNKMKRSENSTHVTGKNSCIETDFKREMKRYYIGLKQNLDKIDRIQEETAIKMNRLYKESRKLARRGRNEKKQSLKFYRKHSSKSKNKLKSTRETEEEENEEQPQPQQERDLEQRQKDEVLHDQNNETISSEMKLTNQLPVLSPFLPVIRSNEIVSLTSNRNTTESVIKDAEFKQGQINTELIKPNISSWLETINEGEDNANDQEAPKPSKLDTPCSIQHLLQSKYSICEKNQTRQSIAYSIIRHREKQLCNLKAALSEAPIAYLWKDNVNKSTTKLKTKLICSKYKDINLQAKRCLPGSIGGLSNYFLEVIALPKPALIRFPPPTSMHQYIRKKILAAEKQQMQQNLNKLSHLTEEMRRALEGQKLMAALKFLLASTSNEKK</sequence>
<keyword evidence="3" id="KW-1185">Reference proteome</keyword>
<reference evidence="4" key="2">
    <citation type="submission" date="2019-11" db="UniProtKB">
        <authorList>
            <consortium name="WormBaseParasite"/>
        </authorList>
    </citation>
    <scope>IDENTIFICATION</scope>
    <source>
        <strain evidence="4">Puerto Rican</strain>
    </source>
</reference>
<keyword evidence="1" id="KW-0175">Coiled coil</keyword>
<evidence type="ECO:0000256" key="2">
    <source>
        <dbReference type="SAM" id="MobiDB-lite"/>
    </source>
</evidence>
<feature type="compositionally biased region" description="Basic residues" evidence="2">
    <location>
        <begin position="131"/>
        <end position="144"/>
    </location>
</feature>
<organism evidence="3 4">
    <name type="scientific">Schistosoma mansoni</name>
    <name type="common">Blood fluke</name>
    <dbReference type="NCBI Taxonomy" id="6183"/>
    <lineage>
        <taxon>Eukaryota</taxon>
        <taxon>Metazoa</taxon>
        <taxon>Spiralia</taxon>
        <taxon>Lophotrochozoa</taxon>
        <taxon>Platyhelminthes</taxon>
        <taxon>Trematoda</taxon>
        <taxon>Digenea</taxon>
        <taxon>Strigeidida</taxon>
        <taxon>Schistosomatoidea</taxon>
        <taxon>Schistosomatidae</taxon>
        <taxon>Schistosoma</taxon>
    </lineage>
</organism>
<protein>
    <submittedName>
        <fullName evidence="4">Uncharacterized protein</fullName>
    </submittedName>
</protein>
<evidence type="ECO:0000256" key="1">
    <source>
        <dbReference type="SAM" id="Coils"/>
    </source>
</evidence>
<dbReference type="Proteomes" id="UP000008854">
    <property type="component" value="Unassembled WGS sequence"/>
</dbReference>
<reference evidence="3" key="1">
    <citation type="journal article" date="2012" name="PLoS Negl. Trop. Dis.">
        <title>A systematically improved high quality genome and transcriptome of the human blood fluke Schistosoma mansoni.</title>
        <authorList>
            <person name="Protasio A.V."/>
            <person name="Tsai I.J."/>
            <person name="Babbage A."/>
            <person name="Nichol S."/>
            <person name="Hunt M."/>
            <person name="Aslett M.A."/>
            <person name="De Silva N."/>
            <person name="Velarde G.S."/>
            <person name="Anderson T.J."/>
            <person name="Clark R.C."/>
            <person name="Davidson C."/>
            <person name="Dillon G.P."/>
            <person name="Holroyd N.E."/>
            <person name="LoVerde P.T."/>
            <person name="Lloyd C."/>
            <person name="McQuillan J."/>
            <person name="Oliveira G."/>
            <person name="Otto T.D."/>
            <person name="Parker-Manuel S.J."/>
            <person name="Quail M.A."/>
            <person name="Wilson R.A."/>
            <person name="Zerlotini A."/>
            <person name="Dunne D.W."/>
            <person name="Berriman M."/>
        </authorList>
    </citation>
    <scope>NUCLEOTIDE SEQUENCE [LARGE SCALE GENOMIC DNA]</scope>
    <source>
        <strain evidence="3">Puerto Rican</strain>
    </source>
</reference>
<accession>A0A5K4FE33</accession>